<dbReference type="InterPro" id="IPR023823">
    <property type="entry name" value="CHP04066_peptide_maturation"/>
</dbReference>
<dbReference type="EMBL" id="QICS01000011">
    <property type="protein sequence ID" value="PXV86889.1"/>
    <property type="molecule type" value="Genomic_DNA"/>
</dbReference>
<dbReference type="Proteomes" id="UP000216411">
    <property type="component" value="Unassembled WGS sequence"/>
</dbReference>
<sequence>MNNRTTLLFADRETIALMRYKSKLVNNMDLSNAVVLTGWGTKNLSDIDYRENDNSIRFYNSEDIFNIGTLIISEPYRYCILESNILPFLENNKKTIEKIFCYWDSQSKTIETFCKKYKIEFYNNENEKVIIENKNKNLYQLRVPIVYISSISEMSDKFLCQMEMFNYFKEKGYNVQLVGTKSYSKLLGIKSFPSFMIENYFSNTEKIIAFNHYLKYIEDIDNPDLIIIGIPGGINGFINEVPGYFDDLQYLVSRATKPDITIICGLYNEVQEAEKLSSIIENKYGWRLDGVFINNMLFDLQLSKIYDKKEYVKINNEVVQQKIIEANQNKITSFYSYENLNKLYESIEDKLISYGNENLI</sequence>
<name>A0A255I6Q7_9FIRM</name>
<dbReference type="EMBL" id="NOKA02000037">
    <property type="protein sequence ID" value="RDY30455.1"/>
    <property type="molecule type" value="Genomic_DNA"/>
</dbReference>
<keyword evidence="3" id="KW-1185">Reference proteome</keyword>
<reference evidence="2" key="3">
    <citation type="submission" date="2018-07" db="EMBL/GenBank/DDBJ databases">
        <authorList>
            <person name="Quirk P.G."/>
            <person name="Krulwich T.A."/>
        </authorList>
    </citation>
    <scope>NUCLEOTIDE SEQUENCE</scope>
    <source>
        <strain evidence="2">CCRI-19302</strain>
    </source>
</reference>
<reference evidence="2 3" key="1">
    <citation type="journal article" date="2017" name="Genome Announc.">
        <title>Draft Genome Sequence of a Sporulating and Motile Strain of Lachnotalea glycerini Isolated from Water in Quebec City, Canada.</title>
        <authorList>
            <person name="Maheux A.F."/>
            <person name="Boudreau D.K."/>
            <person name="Berube E."/>
            <person name="Boissinot M."/>
            <person name="Raymond F."/>
            <person name="Brodeur S."/>
            <person name="Corbeil J."/>
            <person name="Isabel S."/>
            <person name="Omar R.F."/>
            <person name="Bergeron M.G."/>
        </authorList>
    </citation>
    <scope>NUCLEOTIDE SEQUENCE [LARGE SCALE GENOMIC DNA]</scope>
    <source>
        <strain evidence="2 3">CCRI-19302</strain>
    </source>
</reference>
<dbReference type="InterPro" id="IPR027417">
    <property type="entry name" value="P-loop_NTPase"/>
</dbReference>
<organism evidence="1 4">
    <name type="scientific">Lachnotalea glycerini</name>
    <dbReference type="NCBI Taxonomy" id="1763509"/>
    <lineage>
        <taxon>Bacteria</taxon>
        <taxon>Bacillati</taxon>
        <taxon>Bacillota</taxon>
        <taxon>Clostridia</taxon>
        <taxon>Lachnospirales</taxon>
        <taxon>Lachnospiraceae</taxon>
        <taxon>Lachnotalea</taxon>
    </lineage>
</organism>
<protein>
    <submittedName>
        <fullName evidence="1">Peptide maturation system protein (TIGR04066 family)</fullName>
    </submittedName>
    <submittedName>
        <fullName evidence="2">TIGR04066 family peptide maturation system protein</fullName>
    </submittedName>
</protein>
<evidence type="ECO:0000313" key="2">
    <source>
        <dbReference type="EMBL" id="RDY30455.1"/>
    </source>
</evidence>
<accession>A0A255I6Q7</accession>
<evidence type="ECO:0000313" key="1">
    <source>
        <dbReference type="EMBL" id="PXV86889.1"/>
    </source>
</evidence>
<evidence type="ECO:0000313" key="3">
    <source>
        <dbReference type="Proteomes" id="UP000216411"/>
    </source>
</evidence>
<dbReference type="Proteomes" id="UP000247523">
    <property type="component" value="Unassembled WGS sequence"/>
</dbReference>
<dbReference type="OrthoDB" id="5464925at2"/>
<gene>
    <name evidence="1" type="ORF">C8E03_11189</name>
    <name evidence="2" type="ORF">CG710_014755</name>
</gene>
<reference evidence="1 4" key="2">
    <citation type="submission" date="2018-05" db="EMBL/GenBank/DDBJ databases">
        <title>Genomic Encyclopedia of Type Strains, Phase IV (KMG-IV): sequencing the most valuable type-strain genomes for metagenomic binning, comparative biology and taxonomic classification.</title>
        <authorList>
            <person name="Goeker M."/>
        </authorList>
    </citation>
    <scope>NUCLEOTIDE SEQUENCE [LARGE SCALE GENOMIC DNA]</scope>
    <source>
        <strain evidence="1 4">DSM 28816</strain>
    </source>
</reference>
<evidence type="ECO:0000313" key="4">
    <source>
        <dbReference type="Proteomes" id="UP000247523"/>
    </source>
</evidence>
<dbReference type="RefSeq" id="WP_094378409.1">
    <property type="nucleotide sequence ID" value="NZ_NOKA02000037.1"/>
</dbReference>
<comment type="caution">
    <text evidence="1">The sequence shown here is derived from an EMBL/GenBank/DDBJ whole genome shotgun (WGS) entry which is preliminary data.</text>
</comment>
<proteinExistence type="predicted"/>
<dbReference type="AlphaFoldDB" id="A0A255I6Q7"/>
<dbReference type="NCBIfam" id="TIGR04066">
    <property type="entry name" value="nat_prod_clost"/>
    <property type="match status" value="1"/>
</dbReference>
<dbReference type="Gene3D" id="3.40.50.300">
    <property type="entry name" value="P-loop containing nucleotide triphosphate hydrolases"/>
    <property type="match status" value="1"/>
</dbReference>